<dbReference type="EMBL" id="JBHSRD010000004">
    <property type="protein sequence ID" value="MFC6007694.1"/>
    <property type="molecule type" value="Genomic_DNA"/>
</dbReference>
<evidence type="ECO:0000313" key="3">
    <source>
        <dbReference type="EMBL" id="MFC6007694.1"/>
    </source>
</evidence>
<dbReference type="NCBIfam" id="TIGR00254">
    <property type="entry name" value="GGDEF"/>
    <property type="match status" value="1"/>
</dbReference>
<accession>A0ABW1JEF0</accession>
<dbReference type="PANTHER" id="PTHR45138">
    <property type="entry name" value="REGULATORY COMPONENTS OF SENSORY TRANSDUCTION SYSTEM"/>
    <property type="match status" value="1"/>
</dbReference>
<dbReference type="SUPFAM" id="SSF55073">
    <property type="entry name" value="Nucleotide cyclase"/>
    <property type="match status" value="1"/>
</dbReference>
<dbReference type="RefSeq" id="WP_345715627.1">
    <property type="nucleotide sequence ID" value="NZ_BAABFP010000002.1"/>
</dbReference>
<protein>
    <submittedName>
        <fullName evidence="3">GGDEF domain-containing protein</fullName>
    </submittedName>
</protein>
<dbReference type="SMART" id="SM00267">
    <property type="entry name" value="GGDEF"/>
    <property type="match status" value="1"/>
</dbReference>
<dbReference type="PROSITE" id="PS50887">
    <property type="entry name" value="GGDEF"/>
    <property type="match status" value="1"/>
</dbReference>
<evidence type="ECO:0000256" key="1">
    <source>
        <dbReference type="SAM" id="MobiDB-lite"/>
    </source>
</evidence>
<evidence type="ECO:0000259" key="2">
    <source>
        <dbReference type="PROSITE" id="PS50887"/>
    </source>
</evidence>
<dbReference type="CDD" id="cd01949">
    <property type="entry name" value="GGDEF"/>
    <property type="match status" value="1"/>
</dbReference>
<keyword evidence="4" id="KW-1185">Reference proteome</keyword>
<gene>
    <name evidence="3" type="ORF">ACFQDO_11195</name>
</gene>
<feature type="domain" description="GGDEF" evidence="2">
    <location>
        <begin position="405"/>
        <end position="545"/>
    </location>
</feature>
<comment type="caution">
    <text evidence="3">The sequence shown here is derived from an EMBL/GenBank/DDBJ whole genome shotgun (WGS) entry which is preliminary data.</text>
</comment>
<evidence type="ECO:0000313" key="4">
    <source>
        <dbReference type="Proteomes" id="UP001596189"/>
    </source>
</evidence>
<dbReference type="PANTHER" id="PTHR45138:SF9">
    <property type="entry name" value="DIGUANYLATE CYCLASE DGCM-RELATED"/>
    <property type="match status" value="1"/>
</dbReference>
<dbReference type="Gene3D" id="3.30.70.270">
    <property type="match status" value="1"/>
</dbReference>
<sequence>MDDEQRAYRRAYDLLEGVQAEDPRGALAEVVHAQQVARRHAWNRVDLVLQLVAVVHDLVHGPDARTDARVEDLMAQSRRTSQLALVACALGVRGVLRNLHGDTRQMLEDAANAMVILDDEELPAQDRATGYTIIAAAYNSLRLWELTDELYELATQAGRRDPKPVMQAALAVNPVLIRVEWALALVEVGDDVEATRQLERAHAALALARDTPMPALWSQVRESCACVIGLLTGVDVPDDDVVVSNIEALRRDGDTQMLPMVEAAWVLARYRRAGHRREVRDARLAARDLLTPTGTIAPSSSSSTFPAWVRAQVLAGSTSSPLRLPVRPQQTRALQAQSDHAKLVVRSSWESRRAVLAAAYAQIRVARGRTERERLVHAASTDPLTGLSNRRVFDDWLSGVDTVGSPSGLLLVDVDDFKGVNDTYGHAIGDDVLRALAGVLRECEEAGDVSVRLGGDEFAVLVPRMAHPAALEERARRIGDRVQGYPWSTLAVGVQVRVSSGWSVGGSHEDGETGPGGRLGTYRRADQDLYAGKRGGGLSGGLSSLVR</sequence>
<name>A0ABW1JEF0_9ACTN</name>
<reference evidence="4" key="1">
    <citation type="journal article" date="2019" name="Int. J. Syst. Evol. Microbiol.">
        <title>The Global Catalogue of Microorganisms (GCM) 10K type strain sequencing project: providing services to taxonomists for standard genome sequencing and annotation.</title>
        <authorList>
            <consortium name="The Broad Institute Genomics Platform"/>
            <consortium name="The Broad Institute Genome Sequencing Center for Infectious Disease"/>
            <person name="Wu L."/>
            <person name="Ma J."/>
        </authorList>
    </citation>
    <scope>NUCLEOTIDE SEQUENCE [LARGE SCALE GENOMIC DNA]</scope>
    <source>
        <strain evidence="4">KACC 14249</strain>
    </source>
</reference>
<dbReference type="Proteomes" id="UP001596189">
    <property type="component" value="Unassembled WGS sequence"/>
</dbReference>
<proteinExistence type="predicted"/>
<organism evidence="3 4">
    <name type="scientific">Angustibacter luteus</name>
    <dbReference type="NCBI Taxonomy" id="658456"/>
    <lineage>
        <taxon>Bacteria</taxon>
        <taxon>Bacillati</taxon>
        <taxon>Actinomycetota</taxon>
        <taxon>Actinomycetes</taxon>
        <taxon>Kineosporiales</taxon>
        <taxon>Kineosporiaceae</taxon>
    </lineage>
</organism>
<dbReference type="InterPro" id="IPR043128">
    <property type="entry name" value="Rev_trsase/Diguanyl_cyclase"/>
</dbReference>
<feature type="region of interest" description="Disordered" evidence="1">
    <location>
        <begin position="503"/>
        <end position="522"/>
    </location>
</feature>
<dbReference type="InterPro" id="IPR029787">
    <property type="entry name" value="Nucleotide_cyclase"/>
</dbReference>
<dbReference type="InterPro" id="IPR050469">
    <property type="entry name" value="Diguanylate_Cyclase"/>
</dbReference>
<dbReference type="InterPro" id="IPR000160">
    <property type="entry name" value="GGDEF_dom"/>
</dbReference>
<dbReference type="Pfam" id="PF00990">
    <property type="entry name" value="GGDEF"/>
    <property type="match status" value="1"/>
</dbReference>